<feature type="transmembrane region" description="Helical" evidence="1">
    <location>
        <begin position="181"/>
        <end position="204"/>
    </location>
</feature>
<keyword evidence="1" id="KW-0472">Membrane</keyword>
<dbReference type="Pfam" id="PF06687">
    <property type="entry name" value="SUR7"/>
    <property type="match status" value="1"/>
</dbReference>
<evidence type="ECO:0000313" key="2">
    <source>
        <dbReference type="EMBL" id="KAJ4466222.1"/>
    </source>
</evidence>
<feature type="transmembrane region" description="Helical" evidence="1">
    <location>
        <begin position="151"/>
        <end position="169"/>
    </location>
</feature>
<dbReference type="EMBL" id="JANVFT010000117">
    <property type="protein sequence ID" value="KAJ4466222.1"/>
    <property type="molecule type" value="Genomic_DNA"/>
</dbReference>
<comment type="caution">
    <text evidence="2">The sequence shown here is derived from an EMBL/GenBank/DDBJ whole genome shotgun (WGS) entry which is preliminary data.</text>
</comment>
<dbReference type="Gene3D" id="1.20.140.150">
    <property type="match status" value="1"/>
</dbReference>
<gene>
    <name evidence="2" type="ORF">C8R41DRAFT_76396</name>
</gene>
<feature type="transmembrane region" description="Helical" evidence="1">
    <location>
        <begin position="224"/>
        <end position="244"/>
    </location>
</feature>
<dbReference type="InterPro" id="IPR009571">
    <property type="entry name" value="SUR7/Rim9-like_fungi"/>
</dbReference>
<dbReference type="InterPro" id="IPR051380">
    <property type="entry name" value="pH-response_reg_palI/RIM9"/>
</dbReference>
<sequence>MIWALLGVGQINEHDVIGLFKNQNSESFCGFPPSTSHDYFRCSKAFTPPMSRMFCIPGIIFLFCAFVLSILVSISLPFLPALDIARAHMNGNALINGDTVNEIRFGVWAECTYKDDGSRICGEASHGYSTSISDTNKDANVIISGSWTRGLAVHPVATAVTFIALLFSFSSHVTVTLIASILSFLAALLTLIAFAIDIALYAFLHHEIGKISSIQGSTDTAPGFWLTFVSLILLLLAGCTVCFGRRRDRMSGASSYPSYPMSSTTTKTPFWKRFRRN</sequence>
<keyword evidence="3" id="KW-1185">Reference proteome</keyword>
<organism evidence="2 3">
    <name type="scientific">Lentinula lateritia</name>
    <dbReference type="NCBI Taxonomy" id="40482"/>
    <lineage>
        <taxon>Eukaryota</taxon>
        <taxon>Fungi</taxon>
        <taxon>Dikarya</taxon>
        <taxon>Basidiomycota</taxon>
        <taxon>Agaricomycotina</taxon>
        <taxon>Agaricomycetes</taxon>
        <taxon>Agaricomycetidae</taxon>
        <taxon>Agaricales</taxon>
        <taxon>Marasmiineae</taxon>
        <taxon>Omphalotaceae</taxon>
        <taxon>Lentinula</taxon>
    </lineage>
</organism>
<keyword evidence="1" id="KW-0812">Transmembrane</keyword>
<evidence type="ECO:0000256" key="1">
    <source>
        <dbReference type="SAM" id="Phobius"/>
    </source>
</evidence>
<name>A0ABQ8V2W8_9AGAR</name>
<feature type="transmembrane region" description="Helical" evidence="1">
    <location>
        <begin position="54"/>
        <end position="79"/>
    </location>
</feature>
<dbReference type="PANTHER" id="PTHR28013">
    <property type="entry name" value="PROTEIN DCV1-RELATED"/>
    <property type="match status" value="1"/>
</dbReference>
<keyword evidence="1" id="KW-1133">Transmembrane helix</keyword>
<dbReference type="Proteomes" id="UP001150217">
    <property type="component" value="Unassembled WGS sequence"/>
</dbReference>
<accession>A0ABQ8V2W8</accession>
<evidence type="ECO:0000313" key="3">
    <source>
        <dbReference type="Proteomes" id="UP001150217"/>
    </source>
</evidence>
<proteinExistence type="predicted"/>
<dbReference type="PANTHER" id="PTHR28013:SF4">
    <property type="entry name" value="MARVEL DOMAIN-CONTAINING PROTEIN"/>
    <property type="match status" value="1"/>
</dbReference>
<reference evidence="2" key="1">
    <citation type="submission" date="2022-08" db="EMBL/GenBank/DDBJ databases">
        <title>A Global Phylogenomic Analysis of the Shiitake Genus Lentinula.</title>
        <authorList>
            <consortium name="DOE Joint Genome Institute"/>
            <person name="Sierra-Patev S."/>
            <person name="Min B."/>
            <person name="Naranjo-Ortiz M."/>
            <person name="Looney B."/>
            <person name="Konkel Z."/>
            <person name="Slot J.C."/>
            <person name="Sakamoto Y."/>
            <person name="Steenwyk J.L."/>
            <person name="Rokas A."/>
            <person name="Carro J."/>
            <person name="Camarero S."/>
            <person name="Ferreira P."/>
            <person name="Molpeceres G."/>
            <person name="Ruiz-Duenas F.J."/>
            <person name="Serrano A."/>
            <person name="Henrissat B."/>
            <person name="Drula E."/>
            <person name="Hughes K.W."/>
            <person name="Mata J.L."/>
            <person name="Ishikawa N.K."/>
            <person name="Vargas-Isla R."/>
            <person name="Ushijima S."/>
            <person name="Smith C.A."/>
            <person name="Ahrendt S."/>
            <person name="Andreopoulos W."/>
            <person name="He G."/>
            <person name="Labutti K."/>
            <person name="Lipzen A."/>
            <person name="Ng V."/>
            <person name="Riley R."/>
            <person name="Sandor L."/>
            <person name="Barry K."/>
            <person name="Martinez A.T."/>
            <person name="Xiao Y."/>
            <person name="Gibbons J.G."/>
            <person name="Terashima K."/>
            <person name="Grigoriev I.V."/>
            <person name="Hibbett D.S."/>
        </authorList>
    </citation>
    <scope>NUCLEOTIDE SEQUENCE</scope>
    <source>
        <strain evidence="2">RHP3577 ss4</strain>
    </source>
</reference>
<protein>
    <submittedName>
        <fullName evidence="2">SUR7/PalI family-domain-containing protein</fullName>
    </submittedName>
</protein>